<comment type="function">
    <text evidence="6">Involved in the assembly process of the P-ring formation. It may associate with FlgF on the rod constituting a structure essential for the P-ring assembly or may act as a modulator protein for the P-ring assembly.</text>
</comment>
<feature type="domain" description="SAF" evidence="7">
    <location>
        <begin position="130"/>
        <end position="192"/>
    </location>
</feature>
<evidence type="ECO:0000256" key="5">
    <source>
        <dbReference type="ARBA" id="ARBA00022764"/>
    </source>
</evidence>
<evidence type="ECO:0000256" key="6">
    <source>
        <dbReference type="ARBA" id="ARBA00025643"/>
    </source>
</evidence>
<keyword evidence="8" id="KW-0969">Cilium</keyword>
<dbReference type="InterPro" id="IPR039246">
    <property type="entry name" value="Flagellar_FlgA"/>
</dbReference>
<dbReference type="NCBIfam" id="TIGR03170">
    <property type="entry name" value="flgA_cterm"/>
    <property type="match status" value="1"/>
</dbReference>
<comment type="similarity">
    <text evidence="2">Belongs to the FlgA family.</text>
</comment>
<evidence type="ECO:0000256" key="4">
    <source>
        <dbReference type="ARBA" id="ARBA00022729"/>
    </source>
</evidence>
<keyword evidence="9" id="KW-1185">Reference proteome</keyword>
<evidence type="ECO:0000313" key="9">
    <source>
        <dbReference type="Proteomes" id="UP001256588"/>
    </source>
</evidence>
<keyword evidence="4" id="KW-0732">Signal</keyword>
<dbReference type="Pfam" id="PF13144">
    <property type="entry name" value="ChapFlgA"/>
    <property type="match status" value="1"/>
</dbReference>
<evidence type="ECO:0000256" key="3">
    <source>
        <dbReference type="ARBA" id="ARBA00014754"/>
    </source>
</evidence>
<proteinExistence type="inferred from homology"/>
<dbReference type="Proteomes" id="UP001256588">
    <property type="component" value="Unassembled WGS sequence"/>
</dbReference>
<comment type="caution">
    <text evidence="8">The sequence shown here is derived from an EMBL/GenBank/DDBJ whole genome shotgun (WGS) entry which is preliminary data.</text>
</comment>
<dbReference type="Gene3D" id="3.90.1210.10">
    <property type="entry name" value="Antifreeze-like/N-acetylneuraminic acid synthase C-terminal domain"/>
    <property type="match status" value="1"/>
</dbReference>
<evidence type="ECO:0000313" key="8">
    <source>
        <dbReference type="EMBL" id="MDR7192586.1"/>
    </source>
</evidence>
<dbReference type="SMART" id="SM00858">
    <property type="entry name" value="SAF"/>
    <property type="match status" value="1"/>
</dbReference>
<dbReference type="CDD" id="cd11614">
    <property type="entry name" value="SAF_CpaB_FlgA_like"/>
    <property type="match status" value="1"/>
</dbReference>
<dbReference type="Gene3D" id="2.30.30.760">
    <property type="match status" value="1"/>
</dbReference>
<name>A0ABU1XV02_9GAMM</name>
<comment type="subcellular location">
    <subcellularLocation>
        <location evidence="1">Periplasm</location>
    </subcellularLocation>
</comment>
<accession>A0ABU1XV02</accession>
<dbReference type="InterPro" id="IPR017585">
    <property type="entry name" value="SAF_FlgA"/>
</dbReference>
<reference evidence="8 9" key="1">
    <citation type="submission" date="2023-07" db="EMBL/GenBank/DDBJ databases">
        <title>Sorghum-associated microbial communities from plants grown in Nebraska, USA.</title>
        <authorList>
            <person name="Schachtman D."/>
        </authorList>
    </citation>
    <scope>NUCLEOTIDE SEQUENCE [LARGE SCALE GENOMIC DNA]</scope>
    <source>
        <strain evidence="8 9">4099</strain>
    </source>
</reference>
<keyword evidence="8" id="KW-0966">Cell projection</keyword>
<keyword evidence="8" id="KW-0282">Flagellum</keyword>
<dbReference type="InterPro" id="IPR013974">
    <property type="entry name" value="SAF"/>
</dbReference>
<dbReference type="PANTHER" id="PTHR36307:SF1">
    <property type="entry name" value="FLAGELLA BASAL BODY P-RING FORMATION PROTEIN FLGA"/>
    <property type="match status" value="1"/>
</dbReference>
<organism evidence="8 9">
    <name type="scientific">Luteimonas terrae</name>
    <dbReference type="NCBI Taxonomy" id="1530191"/>
    <lineage>
        <taxon>Bacteria</taxon>
        <taxon>Pseudomonadati</taxon>
        <taxon>Pseudomonadota</taxon>
        <taxon>Gammaproteobacteria</taxon>
        <taxon>Lysobacterales</taxon>
        <taxon>Lysobacteraceae</taxon>
        <taxon>Luteimonas</taxon>
    </lineage>
</organism>
<dbReference type="PANTHER" id="PTHR36307">
    <property type="entry name" value="FLAGELLA BASAL BODY P-RING FORMATION PROTEIN FLGA"/>
    <property type="match status" value="1"/>
</dbReference>
<evidence type="ECO:0000259" key="7">
    <source>
        <dbReference type="SMART" id="SM00858"/>
    </source>
</evidence>
<evidence type="ECO:0000256" key="1">
    <source>
        <dbReference type="ARBA" id="ARBA00004418"/>
    </source>
</evidence>
<dbReference type="EMBL" id="JAVDWO010000004">
    <property type="protein sequence ID" value="MDR7192586.1"/>
    <property type="molecule type" value="Genomic_DNA"/>
</dbReference>
<protein>
    <recommendedName>
        <fullName evidence="3">Flagella basal body P-ring formation protein FlgA</fullName>
    </recommendedName>
</protein>
<sequence>MPIARPLACGVGGTGLASQTASRCRILPMLLSLRTHLHWHLVRRAVMGALLAVAAITASANGFHPVESIRAAALSTTEAGEEADVSLDPALRMPRCAQDLQARRSGAATVEVACPDGWRLFVPLRVRRHQTVLVLSRSVAAGEAITADTFTAQQRDATRIAGAAIADPAEAVGRSARRTLVAGTVLTAGDLVTPRLVRRGDTIALVSNQGGIEVRMAGRALADAGVRERVSVENLSSRRVVQGTVNAAGDVQVGL</sequence>
<gene>
    <name evidence="8" type="ORF">J2W68_001300</name>
</gene>
<evidence type="ECO:0000256" key="2">
    <source>
        <dbReference type="ARBA" id="ARBA00010474"/>
    </source>
</evidence>
<keyword evidence="5" id="KW-0574">Periplasm</keyword>